<accession>A0A7H8R2N7</accession>
<feature type="domain" description="Beta-lactamase-related" evidence="2">
    <location>
        <begin position="30"/>
        <end position="168"/>
    </location>
</feature>
<dbReference type="AlphaFoldDB" id="A0A7H8R2N7"/>
<dbReference type="RefSeq" id="XP_035346820.1">
    <property type="nucleotide sequence ID" value="XM_035490927.1"/>
</dbReference>
<dbReference type="InterPro" id="IPR001466">
    <property type="entry name" value="Beta-lactam-related"/>
</dbReference>
<proteinExistence type="inferred from homology"/>
<evidence type="ECO:0000313" key="4">
    <source>
        <dbReference type="Proteomes" id="UP000509510"/>
    </source>
</evidence>
<evidence type="ECO:0000259" key="2">
    <source>
        <dbReference type="Pfam" id="PF00144"/>
    </source>
</evidence>
<protein>
    <recommendedName>
        <fullName evidence="2">Beta-lactamase-related domain-containing protein</fullName>
    </recommendedName>
</protein>
<dbReference type="InterPro" id="IPR012338">
    <property type="entry name" value="Beta-lactam/transpept-like"/>
</dbReference>
<dbReference type="PANTHER" id="PTHR46825">
    <property type="entry name" value="D-ALANYL-D-ALANINE-CARBOXYPEPTIDASE/ENDOPEPTIDASE AMPH"/>
    <property type="match status" value="1"/>
</dbReference>
<dbReference type="Proteomes" id="UP000509510">
    <property type="component" value="Chromosome IV"/>
</dbReference>
<comment type="similarity">
    <text evidence="1">Belongs to the peptidase S12 family.</text>
</comment>
<keyword evidence="4" id="KW-1185">Reference proteome</keyword>
<evidence type="ECO:0000313" key="3">
    <source>
        <dbReference type="EMBL" id="QKX60644.1"/>
    </source>
</evidence>
<sequence>MVAPRFRLLPVTTSSSHDIRENINDIIPSIRALREIGGTAGMSVGVIKYGEILLEHHLHFADVESQRVAESTTRYPIGSLSKSFVAATVAQLVHEGQLQWNEPITTYLPELSSIAGPMPADQLTLIDLLSHQTGLPGLDAMWLGANNEINIPKDFTVAMCKHLPALYPNPFQVVVQQLDVRSSCQVGMSQSSVIESEIPAGSTALPYAVLDDKTKWRIGDVRFTDGKFMSPAGGVRNNILFGHSFINKSASFDEMYGLGFAKVTLPAQFGKTGFNPGPSKSYAGD</sequence>
<dbReference type="KEGG" id="trg:TRUGW13939_07790"/>
<organism evidence="3 4">
    <name type="scientific">Talaromyces rugulosus</name>
    <name type="common">Penicillium rugulosum</name>
    <dbReference type="NCBI Taxonomy" id="121627"/>
    <lineage>
        <taxon>Eukaryota</taxon>
        <taxon>Fungi</taxon>
        <taxon>Dikarya</taxon>
        <taxon>Ascomycota</taxon>
        <taxon>Pezizomycotina</taxon>
        <taxon>Eurotiomycetes</taxon>
        <taxon>Eurotiomycetidae</taxon>
        <taxon>Eurotiales</taxon>
        <taxon>Trichocomaceae</taxon>
        <taxon>Talaromyces</taxon>
        <taxon>Talaromyces sect. Islandici</taxon>
    </lineage>
</organism>
<dbReference type="SUPFAM" id="SSF56601">
    <property type="entry name" value="beta-lactamase/transpeptidase-like"/>
    <property type="match status" value="1"/>
</dbReference>
<gene>
    <name evidence="3" type="ORF">TRUGW13939_07790</name>
</gene>
<dbReference type="Pfam" id="PF00144">
    <property type="entry name" value="Beta-lactamase"/>
    <property type="match status" value="1"/>
</dbReference>
<dbReference type="InterPro" id="IPR050491">
    <property type="entry name" value="AmpC-like"/>
</dbReference>
<dbReference type="PANTHER" id="PTHR46825:SF9">
    <property type="entry name" value="BETA-LACTAMASE-RELATED DOMAIN-CONTAINING PROTEIN"/>
    <property type="match status" value="1"/>
</dbReference>
<name>A0A7H8R2N7_TALRU</name>
<evidence type="ECO:0000256" key="1">
    <source>
        <dbReference type="ARBA" id="ARBA00038215"/>
    </source>
</evidence>
<dbReference type="OrthoDB" id="5946976at2759"/>
<dbReference type="EMBL" id="CP055901">
    <property type="protein sequence ID" value="QKX60644.1"/>
    <property type="molecule type" value="Genomic_DNA"/>
</dbReference>
<dbReference type="Gene3D" id="3.40.710.10">
    <property type="entry name" value="DD-peptidase/beta-lactamase superfamily"/>
    <property type="match status" value="1"/>
</dbReference>
<dbReference type="GeneID" id="55995280"/>
<reference evidence="4" key="1">
    <citation type="submission" date="2020-06" db="EMBL/GenBank/DDBJ databases">
        <title>A chromosome-scale genome assembly of Talaromyces rugulosus W13939.</title>
        <authorList>
            <person name="Wang B."/>
            <person name="Guo L."/>
            <person name="Ye K."/>
            <person name="Wang L."/>
        </authorList>
    </citation>
    <scope>NUCLEOTIDE SEQUENCE [LARGE SCALE GENOMIC DNA]</scope>
    <source>
        <strain evidence="4">W13939</strain>
    </source>
</reference>